<reference evidence="2" key="1">
    <citation type="submission" date="2018-03" db="EMBL/GenBank/DDBJ databases">
        <title>Draft genome sequences of Megaviruse, new member of the family Mimiviridae isolated from water in Shanghai, China.</title>
        <authorList>
            <person name="Xia Y."/>
        </authorList>
    </citation>
    <scope>NUCLEOTIDE SEQUENCE</scope>
    <source>
        <strain evidence="2">SH</strain>
    </source>
</reference>
<evidence type="ECO:0000313" key="2">
    <source>
        <dbReference type="EMBL" id="AZL89596.1"/>
    </source>
</evidence>
<gene>
    <name evidence="2" type="ORF">Mb0154</name>
</gene>
<feature type="compositionally biased region" description="Acidic residues" evidence="1">
    <location>
        <begin position="205"/>
        <end position="215"/>
    </location>
</feature>
<sequence>MKIYIVWCTDYNYNVNEHIVGIYKNKNSAIKKCKKYDNTFKEKKIKSDEDDDDMLGEFSSVNEECKYYCSVVDIDIDEDDKNIYFLKVTQDNGPGSYSIQHRIYAVSSMIEIIGHAETWFDEEHNRNKNCPKCKKYKKHLKYLKHKKYIKNKNKYISYKKYKKYENMNTDSEYDSETESPSDSESDIKSHKKSKSKSNSNKDSDKDSEDSDDNSDDNSSNESIEINKDTGLKEYKSHIKLFGKKRFTICKRKIIKDIYCNGHAYIDYTDYEQISFDIWKMKI</sequence>
<feature type="region of interest" description="Disordered" evidence="1">
    <location>
        <begin position="170"/>
        <end position="224"/>
    </location>
</feature>
<proteinExistence type="predicted"/>
<evidence type="ECO:0000256" key="1">
    <source>
        <dbReference type="SAM" id="MobiDB-lite"/>
    </source>
</evidence>
<accession>A0A3Q8U8A9</accession>
<name>A0A3Q8U8A9_9VIRU</name>
<organism evidence="2">
    <name type="scientific">Megavirus baoshan</name>
    <dbReference type="NCBI Taxonomy" id="2496520"/>
    <lineage>
        <taxon>Viruses</taxon>
        <taxon>Varidnaviria</taxon>
        <taxon>Bamfordvirae</taxon>
        <taxon>Nucleocytoviricota</taxon>
        <taxon>Megaviricetes</taxon>
        <taxon>Imitervirales</taxon>
        <taxon>Mimiviridae</taxon>
        <taxon>Megamimivirinae</taxon>
        <taxon>Megavirus</taxon>
        <taxon>Megavirus baoshanense</taxon>
    </lineage>
</organism>
<protein>
    <submittedName>
        <fullName evidence="2">Uncharacterized protein</fullName>
    </submittedName>
</protein>
<dbReference type="EMBL" id="MH046811">
    <property type="protein sequence ID" value="AZL89596.1"/>
    <property type="molecule type" value="Genomic_DNA"/>
</dbReference>
<feature type="compositionally biased region" description="Acidic residues" evidence="1">
    <location>
        <begin position="171"/>
        <end position="184"/>
    </location>
</feature>